<dbReference type="NCBIfam" id="TIGR02937">
    <property type="entry name" value="sigma70-ECF"/>
    <property type="match status" value="1"/>
</dbReference>
<keyword evidence="1" id="KW-0805">Transcription regulation</keyword>
<evidence type="ECO:0000256" key="1">
    <source>
        <dbReference type="ARBA" id="ARBA00023015"/>
    </source>
</evidence>
<dbReference type="Pfam" id="PF04545">
    <property type="entry name" value="Sigma70_r4"/>
    <property type="match status" value="1"/>
</dbReference>
<keyword evidence="2" id="KW-0731">Sigma factor</keyword>
<dbReference type="Proteomes" id="UP001381174">
    <property type="component" value="Unassembled WGS sequence"/>
</dbReference>
<accession>A0ABU8JE59</accession>
<dbReference type="CDD" id="cd06171">
    <property type="entry name" value="Sigma70_r4"/>
    <property type="match status" value="1"/>
</dbReference>
<comment type="caution">
    <text evidence="7">The sequence shown here is derived from an EMBL/GenBank/DDBJ whole genome shotgun (WGS) entry which is preliminary data.</text>
</comment>
<dbReference type="PANTHER" id="PTHR30385">
    <property type="entry name" value="SIGMA FACTOR F FLAGELLAR"/>
    <property type="match status" value="1"/>
</dbReference>
<dbReference type="Gene3D" id="1.10.1740.10">
    <property type="match status" value="1"/>
</dbReference>
<dbReference type="EMBL" id="JBBBNY010000008">
    <property type="protein sequence ID" value="MEI7037456.1"/>
    <property type="molecule type" value="Genomic_DNA"/>
</dbReference>
<organism evidence="7 8">
    <name type="scientific">Fulvimonas yonginensis</name>
    <dbReference type="NCBI Taxonomy" id="1495200"/>
    <lineage>
        <taxon>Bacteria</taxon>
        <taxon>Pseudomonadati</taxon>
        <taxon>Pseudomonadota</taxon>
        <taxon>Gammaproteobacteria</taxon>
        <taxon>Lysobacterales</taxon>
        <taxon>Rhodanobacteraceae</taxon>
        <taxon>Fulvimonas</taxon>
    </lineage>
</organism>
<dbReference type="InterPro" id="IPR013325">
    <property type="entry name" value="RNA_pol_sigma_r2"/>
</dbReference>
<dbReference type="InterPro" id="IPR007630">
    <property type="entry name" value="RNA_pol_sigma70_r4"/>
</dbReference>
<keyword evidence="8" id="KW-1185">Reference proteome</keyword>
<reference evidence="7 8" key="1">
    <citation type="journal article" date="2014" name="Int. J. Syst. Evol. Microbiol.">
        <title>Fulvimonas yonginensis sp. nov., isolated from greenhouse soil, and emended description of the genus Fulvimonas.</title>
        <authorList>
            <person name="Ahn J.H."/>
            <person name="Kim S.J."/>
            <person name="Weon H.Y."/>
            <person name="Hong S.B."/>
            <person name="Seok S.J."/>
            <person name="Kwon S.W."/>
        </authorList>
    </citation>
    <scope>NUCLEOTIDE SEQUENCE [LARGE SCALE GENOMIC DNA]</scope>
    <source>
        <strain evidence="7 8">KACC 16952</strain>
    </source>
</reference>
<dbReference type="InterPro" id="IPR014284">
    <property type="entry name" value="RNA_pol_sigma-70_dom"/>
</dbReference>
<evidence type="ECO:0000313" key="7">
    <source>
        <dbReference type="EMBL" id="MEI7037456.1"/>
    </source>
</evidence>
<gene>
    <name evidence="7" type="ORF">WAT24_11865</name>
</gene>
<sequence>MLLTVDSPERELWHRWIGQRERMAREALIQMHASWARLVAKDVYLKVRIKDAEWGDYVQNATVGLIEAIDRYEPGRGVDFRTYARHRVRGAVFNGLRHLASQSFGCMDAMREERSASLSSDEADPLLSFVSWTVGLGIGHLLETASLHDDRQQGEDPYANASRDQVSALLHEAVKQLPEREKFVLTLHYFQHVPFVEIASELGLTKGRVSQIHRQAIQTLRVHIRASLT</sequence>
<dbReference type="Gene3D" id="1.20.140.160">
    <property type="match status" value="1"/>
</dbReference>
<evidence type="ECO:0000256" key="2">
    <source>
        <dbReference type="ARBA" id="ARBA00023082"/>
    </source>
</evidence>
<feature type="domain" description="RNA polymerase sigma-70 region 2" evidence="5">
    <location>
        <begin position="46"/>
        <end position="98"/>
    </location>
</feature>
<feature type="domain" description="RNA polymerase sigma-70 region 4" evidence="6">
    <location>
        <begin position="174"/>
        <end position="221"/>
    </location>
</feature>
<dbReference type="InterPro" id="IPR007627">
    <property type="entry name" value="RNA_pol_sigma70_r2"/>
</dbReference>
<evidence type="ECO:0000259" key="5">
    <source>
        <dbReference type="Pfam" id="PF04542"/>
    </source>
</evidence>
<evidence type="ECO:0000259" key="6">
    <source>
        <dbReference type="Pfam" id="PF04545"/>
    </source>
</evidence>
<dbReference type="SUPFAM" id="SSF88946">
    <property type="entry name" value="Sigma2 domain of RNA polymerase sigma factors"/>
    <property type="match status" value="1"/>
</dbReference>
<dbReference type="Pfam" id="PF04542">
    <property type="entry name" value="Sigma70_r2"/>
    <property type="match status" value="1"/>
</dbReference>
<proteinExistence type="predicted"/>
<dbReference type="RefSeq" id="WP_336808086.1">
    <property type="nucleotide sequence ID" value="NZ_JBBBNY010000008.1"/>
</dbReference>
<evidence type="ECO:0000256" key="4">
    <source>
        <dbReference type="ARBA" id="ARBA00023163"/>
    </source>
</evidence>
<name>A0ABU8JE59_9GAMM</name>
<evidence type="ECO:0000313" key="8">
    <source>
        <dbReference type="Proteomes" id="UP001381174"/>
    </source>
</evidence>
<dbReference type="SUPFAM" id="SSF88659">
    <property type="entry name" value="Sigma3 and sigma4 domains of RNA polymerase sigma factors"/>
    <property type="match status" value="1"/>
</dbReference>
<protein>
    <submittedName>
        <fullName evidence="7">Sigma-70 family RNA polymerase sigma factor</fullName>
    </submittedName>
</protein>
<keyword evidence="4" id="KW-0804">Transcription</keyword>
<keyword evidence="3" id="KW-0238">DNA-binding</keyword>
<dbReference type="PRINTS" id="PR00046">
    <property type="entry name" value="SIGMA70FCT"/>
</dbReference>
<dbReference type="InterPro" id="IPR000943">
    <property type="entry name" value="RNA_pol_sigma70"/>
</dbReference>
<dbReference type="InterPro" id="IPR013324">
    <property type="entry name" value="RNA_pol_sigma_r3/r4-like"/>
</dbReference>
<evidence type="ECO:0000256" key="3">
    <source>
        <dbReference type="ARBA" id="ARBA00023125"/>
    </source>
</evidence>
<dbReference type="PANTHER" id="PTHR30385:SF7">
    <property type="entry name" value="RNA POLYMERASE SIGMA FACTOR FLIA"/>
    <property type="match status" value="1"/>
</dbReference>